<organism evidence="1 2">
    <name type="scientific">Candidatus Synechococcus spongiarum 142</name>
    <dbReference type="NCBI Taxonomy" id="1608213"/>
    <lineage>
        <taxon>Bacteria</taxon>
        <taxon>Bacillati</taxon>
        <taxon>Cyanobacteriota</taxon>
        <taxon>Cyanophyceae</taxon>
        <taxon>Synechococcales</taxon>
        <taxon>Synechococcaceae</taxon>
        <taxon>Synechococcus</taxon>
    </lineage>
</organism>
<accession>A0A6N3X2L4</accession>
<dbReference type="AlphaFoldDB" id="A0A6N3X2L4"/>
<name>A0A6N3X2L4_9SYNE</name>
<protein>
    <recommendedName>
        <fullName evidence="3">CRISPR-associated protein</fullName>
    </recommendedName>
</protein>
<dbReference type="EMBL" id="JXUO01000310">
    <property type="protein sequence ID" value="KKZ10633.1"/>
    <property type="molecule type" value="Genomic_DNA"/>
</dbReference>
<gene>
    <name evidence="1" type="ORF">TH68_10120</name>
</gene>
<evidence type="ECO:0000313" key="1">
    <source>
        <dbReference type="EMBL" id="KKZ10633.1"/>
    </source>
</evidence>
<reference evidence="1 2" key="1">
    <citation type="submission" date="2015-01" db="EMBL/GenBank/DDBJ databases">
        <title>Lifestyle Evolution in Cyanobacterial Symbionts of Sponges.</title>
        <authorList>
            <person name="Burgsdorf I."/>
            <person name="Slaby B.M."/>
            <person name="Handley K.M."/>
            <person name="Haber M."/>
            <person name="Blom J."/>
            <person name="Marshall C.W."/>
            <person name="Gilbert J.A."/>
            <person name="Hentschel U."/>
            <person name="Steindler L."/>
        </authorList>
    </citation>
    <scope>NUCLEOTIDE SEQUENCE [LARGE SCALE GENOMIC DNA]</scope>
    <source>
        <strain evidence="1">142</strain>
    </source>
</reference>
<dbReference type="Proteomes" id="UP000035054">
    <property type="component" value="Unassembled WGS sequence"/>
</dbReference>
<evidence type="ECO:0000313" key="2">
    <source>
        <dbReference type="Proteomes" id="UP000035054"/>
    </source>
</evidence>
<evidence type="ECO:0008006" key="3">
    <source>
        <dbReference type="Google" id="ProtNLM"/>
    </source>
</evidence>
<sequence length="241" mass="27135">MIKSVYNDKDLLPRLPDKRFHELGCYWEALSDLRNGYAHHGMRPQHLVDDPKSKKQIKTIRTYWKETLRHCPPFSFSLVQEHGRVLVSPIGMAAGTLFSALRVLQASDGKPLVRSLVICSEQTKGKIAEAMEHAGYGMDKVETLCLENPYGGSSEIKRLGKESRRFFIDATEVLVNVTGGTTLMGLTAQALAKTARSLARPVRRFGLIDQRNPDQQKADPYRMGEVFWIDPPIDSNDANEH</sequence>
<proteinExistence type="predicted"/>
<comment type="caution">
    <text evidence="1">The sequence shown here is derived from an EMBL/GenBank/DDBJ whole genome shotgun (WGS) entry which is preliminary data.</text>
</comment>